<dbReference type="GO" id="GO:0005634">
    <property type="term" value="C:nucleus"/>
    <property type="evidence" value="ECO:0007669"/>
    <property type="project" value="TreeGrafter"/>
</dbReference>
<evidence type="ECO:0000313" key="4">
    <source>
        <dbReference type="Proteomes" id="UP000037696"/>
    </source>
</evidence>
<dbReference type="InterPro" id="IPR002110">
    <property type="entry name" value="Ankyrin_rpt"/>
</dbReference>
<reference evidence="3 4" key="1">
    <citation type="submission" date="2015-08" db="EMBL/GenBank/DDBJ databases">
        <title>Genome sequencing of Penicillium nordicum.</title>
        <authorList>
            <person name="Nguyen H.D."/>
            <person name="Seifert K.A."/>
        </authorList>
    </citation>
    <scope>NUCLEOTIDE SEQUENCE [LARGE SCALE GENOMIC DNA]</scope>
    <source>
        <strain evidence="3 4">DAOMC 185683</strain>
    </source>
</reference>
<dbReference type="AlphaFoldDB" id="A0A0M8NWL9"/>
<evidence type="ECO:0008006" key="5">
    <source>
        <dbReference type="Google" id="ProtNLM"/>
    </source>
</evidence>
<dbReference type="InterPro" id="IPR036770">
    <property type="entry name" value="Ankyrin_rpt-contain_sf"/>
</dbReference>
<dbReference type="Pfam" id="PF12796">
    <property type="entry name" value="Ank_2"/>
    <property type="match status" value="1"/>
</dbReference>
<sequence>MYLPIELQSQILYETLEICPLQDLWKLRAVNCFFASEVETYLLERVQLRDVVIPSTANAEPKVRWEDLPYGMKRVYLHRKLHIHDHSQCGWSSLVHGILDLPHQRTETLINKLIDAYLCGEFSGYRKLLDPDLYTAEKNRLASARRTKTFYWPPEKFKTTLKYALAASAIQRGDCTQLQTLLDQGIHITGHSDRLALVPLDIAAKKGSKATIELLLAHGCPMKYRSHKDHHNSMFYETKVTAMMAESGNGIGLKVWIDHLIKDGPMYPKLLKQTMARGVVGGHVGVLKLVQENFEGLYGNPGWGAHMLDQAIRYGSLDAIKYLFHRGEVDAHTRTSLSDRRPLLKLLCECPIQKRPDIVRFLLENGADPNGNGPSKKKTPFEVAVKAKDFESASILLKYGVTVNFKWMMPLLLNSQTRAVLAQLLWPAGHSRRVYKTRGKSYTLCREARMINNVENVFLELGWSEQDVKDLGIEHFIDIF</sequence>
<accession>A0A0M8NWL9</accession>
<dbReference type="Proteomes" id="UP000037696">
    <property type="component" value="Unassembled WGS sequence"/>
</dbReference>
<gene>
    <name evidence="3" type="ORF">ACN38_g12875</name>
</gene>
<dbReference type="EMBL" id="LHQQ01000470">
    <property type="protein sequence ID" value="KOS36384.1"/>
    <property type="molecule type" value="Genomic_DNA"/>
</dbReference>
<evidence type="ECO:0000256" key="2">
    <source>
        <dbReference type="ARBA" id="ARBA00023043"/>
    </source>
</evidence>
<dbReference type="InterPro" id="IPR050745">
    <property type="entry name" value="Multifunctional_regulatory"/>
</dbReference>
<dbReference type="SMART" id="SM00248">
    <property type="entry name" value="ANK"/>
    <property type="match status" value="4"/>
</dbReference>
<evidence type="ECO:0000256" key="1">
    <source>
        <dbReference type="ARBA" id="ARBA00022737"/>
    </source>
</evidence>
<dbReference type="OrthoDB" id="444631at2759"/>
<dbReference type="Gene3D" id="1.25.40.20">
    <property type="entry name" value="Ankyrin repeat-containing domain"/>
    <property type="match status" value="1"/>
</dbReference>
<dbReference type="PANTHER" id="PTHR24189:SF50">
    <property type="entry name" value="ANKYRIN REPEAT AND SOCS BOX PROTEIN 2"/>
    <property type="match status" value="1"/>
</dbReference>
<keyword evidence="4" id="KW-1185">Reference proteome</keyword>
<keyword evidence="2" id="KW-0040">ANK repeat</keyword>
<dbReference type="PANTHER" id="PTHR24189">
    <property type="entry name" value="MYOTROPHIN"/>
    <property type="match status" value="1"/>
</dbReference>
<proteinExistence type="predicted"/>
<keyword evidence="1" id="KW-0677">Repeat</keyword>
<comment type="caution">
    <text evidence="3">The sequence shown here is derived from an EMBL/GenBank/DDBJ whole genome shotgun (WGS) entry which is preliminary data.</text>
</comment>
<organism evidence="3 4">
    <name type="scientific">Penicillium nordicum</name>
    <dbReference type="NCBI Taxonomy" id="229535"/>
    <lineage>
        <taxon>Eukaryota</taxon>
        <taxon>Fungi</taxon>
        <taxon>Dikarya</taxon>
        <taxon>Ascomycota</taxon>
        <taxon>Pezizomycotina</taxon>
        <taxon>Eurotiomycetes</taxon>
        <taxon>Eurotiomycetidae</taxon>
        <taxon>Eurotiales</taxon>
        <taxon>Aspergillaceae</taxon>
        <taxon>Penicillium</taxon>
    </lineage>
</organism>
<protein>
    <recommendedName>
        <fullName evidence="5">F-box domain-containing protein</fullName>
    </recommendedName>
</protein>
<dbReference type="GO" id="GO:0005737">
    <property type="term" value="C:cytoplasm"/>
    <property type="evidence" value="ECO:0007669"/>
    <property type="project" value="TreeGrafter"/>
</dbReference>
<evidence type="ECO:0000313" key="3">
    <source>
        <dbReference type="EMBL" id="KOS36384.1"/>
    </source>
</evidence>
<dbReference type="SUPFAM" id="SSF48403">
    <property type="entry name" value="Ankyrin repeat"/>
    <property type="match status" value="1"/>
</dbReference>
<name>A0A0M8NWL9_9EURO</name>
<dbReference type="STRING" id="229535.A0A0M8NWL9"/>